<evidence type="ECO:0000313" key="9">
    <source>
        <dbReference type="EMBL" id="PAV65586.1"/>
    </source>
</evidence>
<feature type="compositionally biased region" description="Basic and acidic residues" evidence="7">
    <location>
        <begin position="523"/>
        <end position="534"/>
    </location>
</feature>
<dbReference type="SMART" id="SM00320">
    <property type="entry name" value="WD40"/>
    <property type="match status" value="4"/>
</dbReference>
<comment type="caution">
    <text evidence="9">The sequence shown here is derived from an EMBL/GenBank/DDBJ whole genome shotgun (WGS) entry which is preliminary data.</text>
</comment>
<dbReference type="GO" id="GO:0032040">
    <property type="term" value="C:small-subunit processome"/>
    <property type="evidence" value="ECO:0007669"/>
    <property type="project" value="TreeGrafter"/>
</dbReference>
<keyword evidence="10" id="KW-1185">Reference proteome</keyword>
<evidence type="ECO:0000256" key="3">
    <source>
        <dbReference type="ARBA" id="ARBA00022574"/>
    </source>
</evidence>
<evidence type="ECO:0000256" key="6">
    <source>
        <dbReference type="PROSITE-ProRule" id="PRU00221"/>
    </source>
</evidence>
<evidence type="ECO:0000259" key="8">
    <source>
        <dbReference type="SMART" id="SM01033"/>
    </source>
</evidence>
<feature type="repeat" description="WD" evidence="6">
    <location>
        <begin position="315"/>
        <end position="356"/>
    </location>
</feature>
<dbReference type="PANTHER" id="PTHR14085">
    <property type="entry name" value="WD-REPEAT PROTEIN BING4"/>
    <property type="match status" value="1"/>
</dbReference>
<gene>
    <name evidence="9" type="ORF">WR25_12285</name>
</gene>
<name>A0A2A2JUY4_9BILA</name>
<dbReference type="AlphaFoldDB" id="A0A2A2JUY4"/>
<dbReference type="PANTHER" id="PTHR14085:SF3">
    <property type="entry name" value="WD REPEAT-CONTAINING PROTEIN 46"/>
    <property type="match status" value="1"/>
</dbReference>
<dbReference type="Proteomes" id="UP000218231">
    <property type="component" value="Unassembled WGS sequence"/>
</dbReference>
<feature type="compositionally biased region" description="Basic residues" evidence="7">
    <location>
        <begin position="509"/>
        <end position="522"/>
    </location>
</feature>
<comment type="subcellular location">
    <subcellularLocation>
        <location evidence="1">Nucleus</location>
        <location evidence="1">Nucleolus</location>
    </subcellularLocation>
</comment>
<dbReference type="InterPro" id="IPR012952">
    <property type="entry name" value="BING4_C_dom"/>
</dbReference>
<sequence length="577" mass="66374">MPKVTLKVEDVTPSDGVKVERMNYRDYRKFKNKLERKSMGVKSDRPKFKRPKKDPFPDKPEIPKERIQRHDRGAADIDPEAMRSTFHAKKFKEKRRKLIERAETTARAEILNQEEEGYLEADDGELTYTIRQREIAAASDLASAAKCFDLHFPQFGPYHIDYTDNGRFLLLGGKKGHVASLDWQTKKLHCEHNVMEKVQDVSWMHTENIYAVAQKNYLYVYDNQGTELHCVKEFGDVCRLEFLPRHFLLVGGARNSFLRYLDVSIGKMLTAFPTKTGGPLDVICQNPANAIIHTGHTDGTVQLWSPNVNECLVKMLAHPAPVKGVTIDDSGTYMATTGLDRKCRIWDVRMFRQLHAYSLPFGVGQVKISQRKMIACAIGNTVQVFKDMHLGVCREPYLVHECKGVITDLQFVPYEDVLGVGHTQGFTSMLVPGCGEANVDALRSNPYETKSQRREREVRQLLDKLQPDLICLDPDDITRVNESMLEREMEERKKLLYVRPITVQYTPRHKMKGRGKGRHKEMRKNVVKESIRDEHKKKRAEVMDEVFGNKDSDAEEEEGEGKSKPKKRRHVLDRFKS</sequence>
<evidence type="ECO:0000256" key="5">
    <source>
        <dbReference type="ARBA" id="ARBA00023242"/>
    </source>
</evidence>
<dbReference type="InterPro" id="IPR036322">
    <property type="entry name" value="WD40_repeat_dom_sf"/>
</dbReference>
<feature type="domain" description="BING4 C-terminal" evidence="8">
    <location>
        <begin position="396"/>
        <end position="474"/>
    </location>
</feature>
<feature type="compositionally biased region" description="Basic and acidic residues" evidence="7">
    <location>
        <begin position="53"/>
        <end position="75"/>
    </location>
</feature>
<dbReference type="InterPro" id="IPR040315">
    <property type="entry name" value="WDR46/Utp7"/>
</dbReference>
<evidence type="ECO:0000313" key="10">
    <source>
        <dbReference type="Proteomes" id="UP000218231"/>
    </source>
</evidence>
<keyword evidence="3 6" id="KW-0853">WD repeat</keyword>
<dbReference type="EMBL" id="LIAE01010201">
    <property type="protein sequence ID" value="PAV65586.1"/>
    <property type="molecule type" value="Genomic_DNA"/>
</dbReference>
<dbReference type="GO" id="GO:0030686">
    <property type="term" value="C:90S preribosome"/>
    <property type="evidence" value="ECO:0007669"/>
    <property type="project" value="TreeGrafter"/>
</dbReference>
<dbReference type="Pfam" id="PF08149">
    <property type="entry name" value="BING4CT"/>
    <property type="match status" value="1"/>
</dbReference>
<dbReference type="PROSITE" id="PS00678">
    <property type="entry name" value="WD_REPEATS_1"/>
    <property type="match status" value="1"/>
</dbReference>
<dbReference type="SMART" id="SM01033">
    <property type="entry name" value="BING4CT"/>
    <property type="match status" value="1"/>
</dbReference>
<dbReference type="FunFam" id="2.130.10.10:FF:000378">
    <property type="entry name" value="U3 small nucleolar RNA-associated protein 7"/>
    <property type="match status" value="1"/>
</dbReference>
<feature type="region of interest" description="Disordered" evidence="7">
    <location>
        <begin position="35"/>
        <end position="75"/>
    </location>
</feature>
<dbReference type="STRING" id="2018661.A0A2A2JUY4"/>
<dbReference type="PROSITE" id="PS50082">
    <property type="entry name" value="WD_REPEATS_2"/>
    <property type="match status" value="1"/>
</dbReference>
<accession>A0A2A2JUY4</accession>
<dbReference type="Gene3D" id="2.130.10.10">
    <property type="entry name" value="YVTN repeat-like/Quinoprotein amine dehydrogenase"/>
    <property type="match status" value="1"/>
</dbReference>
<dbReference type="SUPFAM" id="SSF50978">
    <property type="entry name" value="WD40 repeat-like"/>
    <property type="match status" value="1"/>
</dbReference>
<evidence type="ECO:0000256" key="2">
    <source>
        <dbReference type="ARBA" id="ARBA00022552"/>
    </source>
</evidence>
<evidence type="ECO:0000256" key="4">
    <source>
        <dbReference type="ARBA" id="ARBA00022737"/>
    </source>
</evidence>
<keyword evidence="5" id="KW-0539">Nucleus</keyword>
<dbReference type="OrthoDB" id="10251154at2759"/>
<dbReference type="InterPro" id="IPR015943">
    <property type="entry name" value="WD40/YVTN_repeat-like_dom_sf"/>
</dbReference>
<feature type="region of interest" description="Disordered" evidence="7">
    <location>
        <begin position="509"/>
        <end position="577"/>
    </location>
</feature>
<evidence type="ECO:0000256" key="1">
    <source>
        <dbReference type="ARBA" id="ARBA00004604"/>
    </source>
</evidence>
<keyword evidence="4" id="KW-0677">Repeat</keyword>
<dbReference type="InterPro" id="IPR019775">
    <property type="entry name" value="WD40_repeat_CS"/>
</dbReference>
<organism evidence="9 10">
    <name type="scientific">Diploscapter pachys</name>
    <dbReference type="NCBI Taxonomy" id="2018661"/>
    <lineage>
        <taxon>Eukaryota</taxon>
        <taxon>Metazoa</taxon>
        <taxon>Ecdysozoa</taxon>
        <taxon>Nematoda</taxon>
        <taxon>Chromadorea</taxon>
        <taxon>Rhabditida</taxon>
        <taxon>Rhabditina</taxon>
        <taxon>Rhabditomorpha</taxon>
        <taxon>Rhabditoidea</taxon>
        <taxon>Rhabditidae</taxon>
        <taxon>Diploscapter</taxon>
    </lineage>
</organism>
<dbReference type="PROSITE" id="PS50294">
    <property type="entry name" value="WD_REPEATS_REGION"/>
    <property type="match status" value="1"/>
</dbReference>
<dbReference type="GO" id="GO:0000462">
    <property type="term" value="P:maturation of SSU-rRNA from tricistronic rRNA transcript (SSU-rRNA, 5.8S rRNA, LSU-rRNA)"/>
    <property type="evidence" value="ECO:0007669"/>
    <property type="project" value="TreeGrafter"/>
</dbReference>
<proteinExistence type="predicted"/>
<protein>
    <recommendedName>
        <fullName evidence="8">BING4 C-terminal domain-containing protein</fullName>
    </recommendedName>
</protein>
<reference evidence="9 10" key="1">
    <citation type="journal article" date="2017" name="Curr. Biol.">
        <title>Genome architecture and evolution of a unichromosomal asexual nematode.</title>
        <authorList>
            <person name="Fradin H."/>
            <person name="Zegar C."/>
            <person name="Gutwein M."/>
            <person name="Lucas J."/>
            <person name="Kovtun M."/>
            <person name="Corcoran D."/>
            <person name="Baugh L.R."/>
            <person name="Kiontke K."/>
            <person name="Gunsalus K."/>
            <person name="Fitch D.H."/>
            <person name="Piano F."/>
        </authorList>
    </citation>
    <scope>NUCLEOTIDE SEQUENCE [LARGE SCALE GENOMIC DNA]</scope>
    <source>
        <strain evidence="9">PF1309</strain>
    </source>
</reference>
<keyword evidence="2" id="KW-0698">rRNA processing</keyword>
<dbReference type="Pfam" id="PF00400">
    <property type="entry name" value="WD40"/>
    <property type="match status" value="1"/>
</dbReference>
<dbReference type="InterPro" id="IPR001680">
    <property type="entry name" value="WD40_rpt"/>
</dbReference>
<feature type="compositionally biased region" description="Basic and acidic residues" evidence="7">
    <location>
        <begin position="35"/>
        <end position="46"/>
    </location>
</feature>
<evidence type="ECO:0000256" key="7">
    <source>
        <dbReference type="SAM" id="MobiDB-lite"/>
    </source>
</evidence>